<feature type="transmembrane region" description="Helical" evidence="1">
    <location>
        <begin position="251"/>
        <end position="276"/>
    </location>
</feature>
<dbReference type="OrthoDB" id="4973253at2"/>
<organism evidence="5 6">
    <name type="scientific">Microcella alkaliphila</name>
    <dbReference type="NCBI Taxonomy" id="279828"/>
    <lineage>
        <taxon>Bacteria</taxon>
        <taxon>Bacillati</taxon>
        <taxon>Actinomycetota</taxon>
        <taxon>Actinomycetes</taxon>
        <taxon>Micrococcales</taxon>
        <taxon>Microbacteriaceae</taxon>
        <taxon>Microcella</taxon>
    </lineage>
</organism>
<evidence type="ECO:0000256" key="1">
    <source>
        <dbReference type="SAM" id="Phobius"/>
    </source>
</evidence>
<dbReference type="Pfam" id="PF20990">
    <property type="entry name" value="DUF2207_C"/>
    <property type="match status" value="1"/>
</dbReference>
<evidence type="ECO:0000259" key="4">
    <source>
        <dbReference type="Pfam" id="PF20990"/>
    </source>
</evidence>
<feature type="transmembrane region" description="Helical" evidence="1">
    <location>
        <begin position="415"/>
        <end position="437"/>
    </location>
</feature>
<feature type="domain" description="DUF2207" evidence="3">
    <location>
        <begin position="47"/>
        <end position="233"/>
    </location>
</feature>
<dbReference type="InterPro" id="IPR018702">
    <property type="entry name" value="DUF2207"/>
</dbReference>
<comment type="caution">
    <text evidence="5">The sequence shown here is derived from an EMBL/GenBank/DDBJ whole genome shotgun (WGS) entry which is preliminary data.</text>
</comment>
<sequence>MLPRSRHLARLLVVSALAGAVALGVAPGLATPAPAHADTSNFTFDSFEADYTLSRDADGTSRLDVVETIVARFPEFDQNRGIIRAIPLDYDGVPMAPEVTSVTDGSGASVPFESDERGAFVELALGTDDFVRGVQTYVISYTLENVVRSFDDTASDELYWDVNGTGWGQPFGEVSVAVTLSDEIADAFTGNAACYVGPQGSTDQCPIDASATPITASATDLGPGETLSIAVGFAPDTFVTFEPPAPTPLPAWVPATGIAIIVAALAALLAAIISAVRAPGGVPRTRALIPHYTEPRGIDILQSAHLVSRPDTAIPAMLVRLAVRKNLRILAYAATDSTAPYTLQYRADAGADDLDRAALDALFGADRQQGDLKPYGEYDATLTTALTGFSETAKRSLTEQGFTERAPKRPVASRLASALWLLLTLTFAANILCAVLFGESAILLVVAGGIAGISAIIASLLMLRPQQLTQRGRDAVDHLDGLRLYLTVAEEDRLRALQSPQGAERIDVGNGRELVKLYEKLLPWAVVWGIEDQWMSELAVRASAAGETPDFFVGPDGFQAALFVTALQGFQSTMTDPAAQWSSSGAGSTMGGTFGGGFAGGGGGGGGGGGR</sequence>
<dbReference type="Proteomes" id="UP000292408">
    <property type="component" value="Unassembled WGS sequence"/>
</dbReference>
<gene>
    <name evidence="5" type="ORF">EV140_2035</name>
</gene>
<accession>A0A4Q7TGL8</accession>
<evidence type="ECO:0000259" key="3">
    <source>
        <dbReference type="Pfam" id="PF09972"/>
    </source>
</evidence>
<reference evidence="5 6" key="1">
    <citation type="journal article" date="2015" name="Stand. Genomic Sci.">
        <title>Genomic Encyclopedia of Bacterial and Archaeal Type Strains, Phase III: the genomes of soil and plant-associated and newly described type strains.</title>
        <authorList>
            <person name="Whitman W.B."/>
            <person name="Woyke T."/>
            <person name="Klenk H.P."/>
            <person name="Zhou Y."/>
            <person name="Lilburn T.G."/>
            <person name="Beck B.J."/>
            <person name="De Vos P."/>
            <person name="Vandamme P."/>
            <person name="Eisen J.A."/>
            <person name="Garrity G."/>
            <person name="Hugenholtz P."/>
            <person name="Kyrpides N.C."/>
        </authorList>
    </citation>
    <scope>NUCLEOTIDE SEQUENCE [LARGE SCALE GENOMIC DNA]</scope>
    <source>
        <strain evidence="5 6">AC4r</strain>
    </source>
</reference>
<evidence type="ECO:0000256" key="2">
    <source>
        <dbReference type="SAM" id="SignalP"/>
    </source>
</evidence>
<dbReference type="Pfam" id="PF09972">
    <property type="entry name" value="DUF2207"/>
    <property type="match status" value="1"/>
</dbReference>
<keyword evidence="6" id="KW-1185">Reference proteome</keyword>
<keyword evidence="1" id="KW-0472">Membrane</keyword>
<keyword evidence="2" id="KW-0732">Signal</keyword>
<dbReference type="InterPro" id="IPR048389">
    <property type="entry name" value="YciQ-like_C"/>
</dbReference>
<feature type="domain" description="Predicted membrane protein YciQ-like C-terminal" evidence="4">
    <location>
        <begin position="310"/>
        <end position="538"/>
    </location>
</feature>
<name>A0A4Q7TGL8_9MICO</name>
<dbReference type="EMBL" id="SGXT01000017">
    <property type="protein sequence ID" value="RZT58272.1"/>
    <property type="molecule type" value="Genomic_DNA"/>
</dbReference>
<keyword evidence="1" id="KW-0812">Transmembrane</keyword>
<protein>
    <submittedName>
        <fullName evidence="5">Putative membrane protein DUF2207</fullName>
    </submittedName>
</protein>
<dbReference type="RefSeq" id="WP_130283584.1">
    <property type="nucleotide sequence ID" value="NZ_SGXT01000017.1"/>
</dbReference>
<feature type="signal peptide" evidence="2">
    <location>
        <begin position="1"/>
        <end position="37"/>
    </location>
</feature>
<feature type="transmembrane region" description="Helical" evidence="1">
    <location>
        <begin position="443"/>
        <end position="463"/>
    </location>
</feature>
<proteinExistence type="predicted"/>
<feature type="chain" id="PRO_5020835937" evidence="2">
    <location>
        <begin position="38"/>
        <end position="611"/>
    </location>
</feature>
<evidence type="ECO:0000313" key="5">
    <source>
        <dbReference type="EMBL" id="RZT58272.1"/>
    </source>
</evidence>
<keyword evidence="1" id="KW-1133">Transmembrane helix</keyword>
<dbReference type="AlphaFoldDB" id="A0A4Q7TGL8"/>
<evidence type="ECO:0000313" key="6">
    <source>
        <dbReference type="Proteomes" id="UP000292408"/>
    </source>
</evidence>